<feature type="domain" description="GH16" evidence="2">
    <location>
        <begin position="16"/>
        <end position="297"/>
    </location>
</feature>
<dbReference type="GeneID" id="87952934"/>
<dbReference type="PANTHER" id="PTHR10963:SF24">
    <property type="entry name" value="GLYCOSIDASE C21B10.07-RELATED"/>
    <property type="match status" value="1"/>
</dbReference>
<keyword evidence="1" id="KW-0732">Signal</keyword>
<dbReference type="RefSeq" id="XP_062788617.1">
    <property type="nucleotide sequence ID" value="XM_062932566.1"/>
</dbReference>
<keyword evidence="4" id="KW-1185">Reference proteome</keyword>
<dbReference type="Gene3D" id="2.60.120.200">
    <property type="match status" value="1"/>
</dbReference>
<dbReference type="CDD" id="cd02181">
    <property type="entry name" value="GH16_fungal_Lam16A_glucanase"/>
    <property type="match status" value="1"/>
</dbReference>
<evidence type="ECO:0000313" key="4">
    <source>
        <dbReference type="Proteomes" id="UP001329825"/>
    </source>
</evidence>
<sequence>MSPILRNIVALLPFSLTFNVIDEPQQVLVQASSYKLAKSYTGKSFFDGFDWKTFDDPTHGRVNYVSETDARNKNLSYVSDHNTFVMRTDYKHKVQPGQRGRDSVRIESKDTFGNGIFIADIQHMPVGCGTWPAFWTSTTDQWPNGGEIDIIEGVNGRGTNQGTLHTTPGCTIPKNVDESGQQLSSDCAVHGSDNQGCGVKDNRRDSFGPAFNKISGGWYVMKRSDTGIKMWFWPRGGHAPADVRTGAAHVDPAHFGKPFANFPSTQCNMKEHFGQHRIIFDNTLCGDWAGAVYGQQGCPSTCEDHVMNNPDAFKDAYWKVRALRVYELKSQTSEDEDEAAVNDGYEYEYEDVDYSVDDMVVVV</sequence>
<dbReference type="EMBL" id="CP141881">
    <property type="protein sequence ID" value="WRT63877.1"/>
    <property type="molecule type" value="Genomic_DNA"/>
</dbReference>
<dbReference type="SUPFAM" id="SSF49899">
    <property type="entry name" value="Concanavalin A-like lectins/glucanases"/>
    <property type="match status" value="1"/>
</dbReference>
<evidence type="ECO:0000256" key="1">
    <source>
        <dbReference type="SAM" id="SignalP"/>
    </source>
</evidence>
<name>A0ABZ1CQ73_9TREE</name>
<dbReference type="PROSITE" id="PS51762">
    <property type="entry name" value="GH16_2"/>
    <property type="match status" value="1"/>
</dbReference>
<reference evidence="3 4" key="1">
    <citation type="submission" date="2024-01" db="EMBL/GenBank/DDBJ databases">
        <title>Comparative genomics of Cryptococcus and Kwoniella reveals pathogenesis evolution and contrasting modes of karyotype evolution via chromosome fusion or intercentromeric recombination.</title>
        <authorList>
            <person name="Coelho M.A."/>
            <person name="David-Palma M."/>
            <person name="Shea T."/>
            <person name="Bowers K."/>
            <person name="McGinley-Smith S."/>
            <person name="Mohammad A.W."/>
            <person name="Gnirke A."/>
            <person name="Yurkov A.M."/>
            <person name="Nowrousian M."/>
            <person name="Sun S."/>
            <person name="Cuomo C.A."/>
            <person name="Heitman J."/>
        </authorList>
    </citation>
    <scope>NUCLEOTIDE SEQUENCE [LARGE SCALE GENOMIC DNA]</scope>
    <source>
        <strain evidence="3">CBS 11374</strain>
    </source>
</reference>
<evidence type="ECO:0000313" key="3">
    <source>
        <dbReference type="EMBL" id="WRT63877.1"/>
    </source>
</evidence>
<dbReference type="InterPro" id="IPR000757">
    <property type="entry name" value="Beta-glucanase-like"/>
</dbReference>
<dbReference type="InterPro" id="IPR050546">
    <property type="entry name" value="Glycosyl_Hydrlase_16"/>
</dbReference>
<protein>
    <recommendedName>
        <fullName evidence="2">GH16 domain-containing protein</fullName>
    </recommendedName>
</protein>
<feature type="signal peptide" evidence="1">
    <location>
        <begin position="1"/>
        <end position="17"/>
    </location>
</feature>
<evidence type="ECO:0000259" key="2">
    <source>
        <dbReference type="PROSITE" id="PS51762"/>
    </source>
</evidence>
<dbReference type="PANTHER" id="PTHR10963">
    <property type="entry name" value="GLYCOSYL HYDROLASE-RELATED"/>
    <property type="match status" value="1"/>
</dbReference>
<dbReference type="Proteomes" id="UP001329825">
    <property type="component" value="Chromosome 1"/>
</dbReference>
<gene>
    <name evidence="3" type="ORF">IL334_000803</name>
</gene>
<organism evidence="3 4">
    <name type="scientific">Kwoniella shivajii</name>
    <dbReference type="NCBI Taxonomy" id="564305"/>
    <lineage>
        <taxon>Eukaryota</taxon>
        <taxon>Fungi</taxon>
        <taxon>Dikarya</taxon>
        <taxon>Basidiomycota</taxon>
        <taxon>Agaricomycotina</taxon>
        <taxon>Tremellomycetes</taxon>
        <taxon>Tremellales</taxon>
        <taxon>Cryptococcaceae</taxon>
        <taxon>Kwoniella</taxon>
    </lineage>
</organism>
<accession>A0ABZ1CQ73</accession>
<proteinExistence type="predicted"/>
<dbReference type="Pfam" id="PF26113">
    <property type="entry name" value="GH16_XgeA"/>
    <property type="match status" value="1"/>
</dbReference>
<feature type="chain" id="PRO_5047078161" description="GH16 domain-containing protein" evidence="1">
    <location>
        <begin position="18"/>
        <end position="363"/>
    </location>
</feature>
<dbReference type="InterPro" id="IPR013320">
    <property type="entry name" value="ConA-like_dom_sf"/>
</dbReference>